<gene>
    <name evidence="1" type="ORF">J2Z22_003973</name>
</gene>
<organism evidence="1 2">
    <name type="scientific">Paenibacillus forsythiae</name>
    <dbReference type="NCBI Taxonomy" id="365616"/>
    <lineage>
        <taxon>Bacteria</taxon>
        <taxon>Bacillati</taxon>
        <taxon>Bacillota</taxon>
        <taxon>Bacilli</taxon>
        <taxon>Bacillales</taxon>
        <taxon>Paenibacillaceae</taxon>
        <taxon>Paenibacillus</taxon>
    </lineage>
</organism>
<evidence type="ECO:0000313" key="1">
    <source>
        <dbReference type="EMBL" id="MDT3428381.1"/>
    </source>
</evidence>
<protein>
    <submittedName>
        <fullName evidence="1">Uncharacterized protein</fullName>
    </submittedName>
</protein>
<accession>A0ABU3HC28</accession>
<sequence length="35" mass="3910">MKNMASIQGHMFYPDDLQAIKDGERPQAGVPAFFV</sequence>
<dbReference type="EMBL" id="JAUSUY010000020">
    <property type="protein sequence ID" value="MDT3428381.1"/>
    <property type="molecule type" value="Genomic_DNA"/>
</dbReference>
<evidence type="ECO:0000313" key="2">
    <source>
        <dbReference type="Proteomes" id="UP001248709"/>
    </source>
</evidence>
<keyword evidence="2" id="KW-1185">Reference proteome</keyword>
<name>A0ABU3HC28_9BACL</name>
<comment type="caution">
    <text evidence="1">The sequence shown here is derived from an EMBL/GenBank/DDBJ whole genome shotgun (WGS) entry which is preliminary data.</text>
</comment>
<reference evidence="1 2" key="1">
    <citation type="submission" date="2023-07" db="EMBL/GenBank/DDBJ databases">
        <title>Genomic Encyclopedia of Type Strains, Phase IV (KMG-IV): sequencing the most valuable type-strain genomes for metagenomic binning, comparative biology and taxonomic classification.</title>
        <authorList>
            <person name="Goeker M."/>
        </authorList>
    </citation>
    <scope>NUCLEOTIDE SEQUENCE [LARGE SCALE GENOMIC DNA]</scope>
    <source>
        <strain evidence="1 2">T98</strain>
    </source>
</reference>
<proteinExistence type="predicted"/>
<dbReference type="Proteomes" id="UP001248709">
    <property type="component" value="Unassembled WGS sequence"/>
</dbReference>